<comment type="caution">
    <text evidence="8">The sequence shown here is derived from an EMBL/GenBank/DDBJ whole genome shotgun (WGS) entry which is preliminary data.</text>
</comment>
<dbReference type="InterPro" id="IPR013087">
    <property type="entry name" value="Znf_C2H2_type"/>
</dbReference>
<sequence length="614" mass="71040">MESGSGIREGFLCPICVQDLGSFHKLQNHFESFHTAEDKAVFDQIKGLFSKAKGALLRREVDIDGRNSNPSSFQHSPNVTVPEWEPQEFGATRSHLEKFKKIRDARIDRFVIESNKVLIRLDKLLSHVRLTGRGNKKEFEQSLVPWVKDGDVPFCPTCGDRFNVARRRHHCRLCGAIMCTKCSLYIPFELADIVVQTLKKATISQLRTRSLLNVSTLPQSESELKIRCCHECYKVLLKRKDKIEQQFNQPILVMLYERLRTATDAATRHAPEYERMADSLNIGEEDYDLNSASDMRFKMIKLYETIDVLSKKIAALNTKDEEKPPTRGEMRLQNAIRIASHIYLQENMLTLQSLPSLPKLEMLQKARRKEKERKLRQQIEEAERERAEAKRVQELQRLQKEREIVENKKSMYTSESPSVTSAQPLVLSDGWTSDYPIDKLTIRKKKEYAADERDPILEQIQYVEQMMAQAQASARFEEMESLNNNLKELKNEYRRQNARNPIMSDNRNSKKLSKTQPSGKYQNQGKSKLLVNTNPFLQSEESGSRTSTFAIEQPTTSKNPFLEDEKSNGKDDPMLQQICYISKCLDEAIRLGKNDEVAILRENLQQLQKLYNRK</sequence>
<evidence type="ECO:0000256" key="5">
    <source>
        <dbReference type="SAM" id="Coils"/>
    </source>
</evidence>
<dbReference type="PROSITE" id="PS50178">
    <property type="entry name" value="ZF_FYVE"/>
    <property type="match status" value="1"/>
</dbReference>
<dbReference type="InterPro" id="IPR011011">
    <property type="entry name" value="Znf_FYVE_PHD"/>
</dbReference>
<evidence type="ECO:0000256" key="2">
    <source>
        <dbReference type="ARBA" id="ARBA00022771"/>
    </source>
</evidence>
<dbReference type="InterPro" id="IPR021565">
    <property type="entry name" value="Rbsn_Rab-bd"/>
</dbReference>
<evidence type="ECO:0000259" key="7">
    <source>
        <dbReference type="PROSITE" id="PS50178"/>
    </source>
</evidence>
<dbReference type="CDD" id="cd15716">
    <property type="entry name" value="FYVE_RBNS5"/>
    <property type="match status" value="1"/>
</dbReference>
<gene>
    <name evidence="8" type="ORF">CVLEPA_LOCUS5472</name>
</gene>
<accession>A0ABP0F8A5</accession>
<name>A0ABP0F8A5_CLALP</name>
<feature type="compositionally biased region" description="Polar residues" evidence="6">
    <location>
        <begin position="514"/>
        <end position="559"/>
    </location>
</feature>
<dbReference type="SUPFAM" id="SSF140125">
    <property type="entry name" value="Rabenosyn-5 Rab-binding domain-like"/>
    <property type="match status" value="2"/>
</dbReference>
<protein>
    <recommendedName>
        <fullName evidence="7">FYVE-type domain-containing protein</fullName>
    </recommendedName>
</protein>
<evidence type="ECO:0000313" key="9">
    <source>
        <dbReference type="Proteomes" id="UP001642483"/>
    </source>
</evidence>
<keyword evidence="3" id="KW-0862">Zinc</keyword>
<feature type="domain" description="FYVE-type" evidence="7">
    <location>
        <begin position="149"/>
        <end position="237"/>
    </location>
</feature>
<organism evidence="8 9">
    <name type="scientific">Clavelina lepadiformis</name>
    <name type="common">Light-bulb sea squirt</name>
    <name type="synonym">Ascidia lepadiformis</name>
    <dbReference type="NCBI Taxonomy" id="159417"/>
    <lineage>
        <taxon>Eukaryota</taxon>
        <taxon>Metazoa</taxon>
        <taxon>Chordata</taxon>
        <taxon>Tunicata</taxon>
        <taxon>Ascidiacea</taxon>
        <taxon>Aplousobranchia</taxon>
        <taxon>Clavelinidae</taxon>
        <taxon>Clavelina</taxon>
    </lineage>
</organism>
<evidence type="ECO:0000313" key="8">
    <source>
        <dbReference type="EMBL" id="CAK8675954.1"/>
    </source>
</evidence>
<dbReference type="PROSITE" id="PS00028">
    <property type="entry name" value="ZINC_FINGER_C2H2_1"/>
    <property type="match status" value="1"/>
</dbReference>
<dbReference type="SMART" id="SM00064">
    <property type="entry name" value="FYVE"/>
    <property type="match status" value="1"/>
</dbReference>
<keyword evidence="5" id="KW-0175">Coiled coil</keyword>
<keyword evidence="2 4" id="KW-0863">Zinc-finger</keyword>
<evidence type="ECO:0000256" key="1">
    <source>
        <dbReference type="ARBA" id="ARBA00022723"/>
    </source>
</evidence>
<keyword evidence="1" id="KW-0479">Metal-binding</keyword>
<evidence type="ECO:0000256" key="3">
    <source>
        <dbReference type="ARBA" id="ARBA00022833"/>
    </source>
</evidence>
<evidence type="ECO:0000256" key="6">
    <source>
        <dbReference type="SAM" id="MobiDB-lite"/>
    </source>
</evidence>
<dbReference type="PANTHER" id="PTHR13510">
    <property type="entry name" value="FYVE-FINGER-CONTAINING RAB5 EFFECTOR PROTEIN RABENOSYN-5-RELATED"/>
    <property type="match status" value="1"/>
</dbReference>
<proteinExistence type="predicted"/>
<dbReference type="Pfam" id="PF01363">
    <property type="entry name" value="FYVE"/>
    <property type="match status" value="1"/>
</dbReference>
<dbReference type="SUPFAM" id="SSF57903">
    <property type="entry name" value="FYVE/PHD zinc finger"/>
    <property type="match status" value="1"/>
</dbReference>
<reference evidence="8 9" key="1">
    <citation type="submission" date="2024-02" db="EMBL/GenBank/DDBJ databases">
        <authorList>
            <person name="Daric V."/>
            <person name="Darras S."/>
        </authorList>
    </citation>
    <scope>NUCLEOTIDE SEQUENCE [LARGE SCALE GENOMIC DNA]</scope>
</reference>
<dbReference type="InterPro" id="IPR036531">
    <property type="entry name" value="Rbsn_Rab-bd_sf"/>
</dbReference>
<dbReference type="Gene3D" id="3.30.40.10">
    <property type="entry name" value="Zinc/RING finger domain, C3HC4 (zinc finger)"/>
    <property type="match status" value="1"/>
</dbReference>
<feature type="coiled-coil region" evidence="5">
    <location>
        <begin position="360"/>
        <end position="415"/>
    </location>
</feature>
<dbReference type="InterPro" id="IPR017455">
    <property type="entry name" value="Znf_FYVE-rel"/>
</dbReference>
<dbReference type="Proteomes" id="UP001642483">
    <property type="component" value="Unassembled WGS sequence"/>
</dbReference>
<dbReference type="EMBL" id="CAWYQH010000024">
    <property type="protein sequence ID" value="CAK8675954.1"/>
    <property type="molecule type" value="Genomic_DNA"/>
</dbReference>
<dbReference type="Pfam" id="PF11464">
    <property type="entry name" value="Rbsn"/>
    <property type="match status" value="2"/>
</dbReference>
<keyword evidence="9" id="KW-1185">Reference proteome</keyword>
<dbReference type="InterPro" id="IPR013083">
    <property type="entry name" value="Znf_RING/FYVE/PHD"/>
</dbReference>
<dbReference type="InterPro" id="IPR052727">
    <property type="entry name" value="Rab4/Rab5_effector"/>
</dbReference>
<dbReference type="PANTHER" id="PTHR13510:SF44">
    <property type="entry name" value="RABENOSYN-5"/>
    <property type="match status" value="1"/>
</dbReference>
<dbReference type="InterPro" id="IPR000306">
    <property type="entry name" value="Znf_FYVE"/>
</dbReference>
<feature type="region of interest" description="Disordered" evidence="6">
    <location>
        <begin position="492"/>
        <end position="570"/>
    </location>
</feature>
<dbReference type="Gene3D" id="4.10.860.20">
    <property type="entry name" value="Rabenosyn, Rab binding domain"/>
    <property type="match status" value="2"/>
</dbReference>
<feature type="compositionally biased region" description="Basic and acidic residues" evidence="6">
    <location>
        <begin position="561"/>
        <end position="570"/>
    </location>
</feature>
<evidence type="ECO:0000256" key="4">
    <source>
        <dbReference type="PROSITE-ProRule" id="PRU00091"/>
    </source>
</evidence>